<sequence length="69" mass="7370">MTTIDIANLSMALSHSQVKDQASILIMKKMMGNVQQQGAAIQELLSSSNVQAIQHAAQPHLGGTIDLKL</sequence>
<evidence type="ECO:0000313" key="1">
    <source>
        <dbReference type="EMBL" id="MFC5466270.1"/>
    </source>
</evidence>
<dbReference type="RefSeq" id="WP_318280949.1">
    <property type="nucleotide sequence ID" value="NZ_JBHSMC010000024.1"/>
</dbReference>
<protein>
    <submittedName>
        <fullName evidence="1">YjfB family protein</fullName>
    </submittedName>
</protein>
<gene>
    <name evidence="1" type="ORF">ACFPM4_16245</name>
</gene>
<evidence type="ECO:0000313" key="2">
    <source>
        <dbReference type="Proteomes" id="UP001596147"/>
    </source>
</evidence>
<organism evidence="1 2">
    <name type="scientific">Lederbergia graminis</name>
    <dbReference type="NCBI Taxonomy" id="735518"/>
    <lineage>
        <taxon>Bacteria</taxon>
        <taxon>Bacillati</taxon>
        <taxon>Bacillota</taxon>
        <taxon>Bacilli</taxon>
        <taxon>Bacillales</taxon>
        <taxon>Bacillaceae</taxon>
        <taxon>Lederbergia</taxon>
    </lineage>
</organism>
<keyword evidence="2" id="KW-1185">Reference proteome</keyword>
<dbReference type="EMBL" id="JBHSMC010000024">
    <property type="protein sequence ID" value="MFC5466270.1"/>
    <property type="molecule type" value="Genomic_DNA"/>
</dbReference>
<dbReference type="InterPro" id="IPR025906">
    <property type="entry name" value="YjfB_motility"/>
</dbReference>
<proteinExistence type="predicted"/>
<accession>A0ABW0LLW8</accession>
<name>A0ABW0LLW8_9BACI</name>
<dbReference type="Proteomes" id="UP001596147">
    <property type="component" value="Unassembled WGS sequence"/>
</dbReference>
<comment type="caution">
    <text evidence="1">The sequence shown here is derived from an EMBL/GenBank/DDBJ whole genome shotgun (WGS) entry which is preliminary data.</text>
</comment>
<dbReference type="Pfam" id="PF14070">
    <property type="entry name" value="YjfB_motility"/>
    <property type="match status" value="1"/>
</dbReference>
<reference evidence="2" key="1">
    <citation type="journal article" date="2019" name="Int. J. Syst. Evol. Microbiol.">
        <title>The Global Catalogue of Microorganisms (GCM) 10K type strain sequencing project: providing services to taxonomists for standard genome sequencing and annotation.</title>
        <authorList>
            <consortium name="The Broad Institute Genomics Platform"/>
            <consortium name="The Broad Institute Genome Sequencing Center for Infectious Disease"/>
            <person name="Wu L."/>
            <person name="Ma J."/>
        </authorList>
    </citation>
    <scope>NUCLEOTIDE SEQUENCE [LARGE SCALE GENOMIC DNA]</scope>
    <source>
        <strain evidence="2">CGMCC 1.12237</strain>
    </source>
</reference>